<reference evidence="1" key="1">
    <citation type="submission" date="2020-06" db="EMBL/GenBank/DDBJ databases">
        <title>Paenibacillus sp. nov., isolated from soil.</title>
        <authorList>
            <person name="Seo Y.L."/>
        </authorList>
    </citation>
    <scope>NUCLEOTIDE SEQUENCE [LARGE SCALE GENOMIC DNA]</scope>
    <source>
        <strain evidence="1">JW14</strain>
    </source>
</reference>
<dbReference type="EMBL" id="JABWCS010000204">
    <property type="protein sequence ID" value="NUU60814.1"/>
    <property type="molecule type" value="Genomic_DNA"/>
</dbReference>
<name>A0A850EN98_9BACL</name>
<dbReference type="RefSeq" id="WP_175371381.1">
    <property type="nucleotide sequence ID" value="NZ_JABWCS010000204.1"/>
</dbReference>
<keyword evidence="2" id="KW-1185">Reference proteome</keyword>
<protein>
    <recommendedName>
        <fullName evidence="3">Lipoprotein</fullName>
    </recommendedName>
</protein>
<organism evidence="1 2">
    <name type="scientific">Paenibacillus agri</name>
    <dbReference type="NCBI Taxonomy" id="2744309"/>
    <lineage>
        <taxon>Bacteria</taxon>
        <taxon>Bacillati</taxon>
        <taxon>Bacillota</taxon>
        <taxon>Bacilli</taxon>
        <taxon>Bacillales</taxon>
        <taxon>Paenibacillaceae</taxon>
        <taxon>Paenibacillus</taxon>
    </lineage>
</organism>
<gene>
    <name evidence="1" type="ORF">HPT30_10695</name>
</gene>
<accession>A0A850EN98</accession>
<dbReference type="Proteomes" id="UP000564806">
    <property type="component" value="Unassembled WGS sequence"/>
</dbReference>
<comment type="caution">
    <text evidence="1">The sequence shown here is derived from an EMBL/GenBank/DDBJ whole genome shotgun (WGS) entry which is preliminary data.</text>
</comment>
<dbReference type="PROSITE" id="PS51257">
    <property type="entry name" value="PROKAR_LIPOPROTEIN"/>
    <property type="match status" value="1"/>
</dbReference>
<evidence type="ECO:0000313" key="2">
    <source>
        <dbReference type="Proteomes" id="UP000564806"/>
    </source>
</evidence>
<evidence type="ECO:0000313" key="1">
    <source>
        <dbReference type="EMBL" id="NUU60814.1"/>
    </source>
</evidence>
<dbReference type="AlphaFoldDB" id="A0A850EN98"/>
<evidence type="ECO:0008006" key="3">
    <source>
        <dbReference type="Google" id="ProtNLM"/>
    </source>
</evidence>
<proteinExistence type="predicted"/>
<sequence>MKTIKPILVLIVIVILLTSCVSRQDRKFNDLVTQAKQHQDNLDYEAALEVYNKALEIKEDVEVRSSTVKLKTEVTQIQEVKAIVSKIKDQTSQFKGVLTNKDVTDLCGGLLESLARLENYDTSADTTASEYISNLKKSTTFRLLKVQIETAQVLSSGKGSKKIPYESTEKILKTATSLFDEFPFPPSFSSVG</sequence>